<proteinExistence type="predicted"/>
<dbReference type="AlphaFoldDB" id="A0A8S9WUK6"/>
<evidence type="ECO:0000313" key="1">
    <source>
        <dbReference type="EMBL" id="KAF6199889.1"/>
    </source>
</evidence>
<dbReference type="EMBL" id="WIXP02000014">
    <property type="protein sequence ID" value="KAF6199889.1"/>
    <property type="molecule type" value="Genomic_DNA"/>
</dbReference>
<comment type="caution">
    <text evidence="1">The sequence shown here is derived from an EMBL/GenBank/DDBJ whole genome shotgun (WGS) entry which is preliminary data.</text>
</comment>
<sequence length="92" mass="10166">MAEEPSFDPTRRLTSGGGAAECLQLSGKCHQCRVSEIECPRRECVVVMNRVAEPTSAAVAYSEDVESVSSEEDNCRKKRCSDRYDSSESSDR</sequence>
<accession>A0A8S9WUK6</accession>
<keyword evidence="2" id="KW-1185">Reference proteome</keyword>
<name>A0A8S9WUK6_APOLU</name>
<reference evidence="1" key="1">
    <citation type="journal article" date="2021" name="Mol. Ecol. Resour.">
        <title>Apolygus lucorum genome provides insights into omnivorousness and mesophyll feeding.</title>
        <authorList>
            <person name="Liu Y."/>
            <person name="Liu H."/>
            <person name="Wang H."/>
            <person name="Huang T."/>
            <person name="Liu B."/>
            <person name="Yang B."/>
            <person name="Yin L."/>
            <person name="Li B."/>
            <person name="Zhang Y."/>
            <person name="Zhang S."/>
            <person name="Jiang F."/>
            <person name="Zhang X."/>
            <person name="Ren Y."/>
            <person name="Wang B."/>
            <person name="Wang S."/>
            <person name="Lu Y."/>
            <person name="Wu K."/>
            <person name="Fan W."/>
            <person name="Wang G."/>
        </authorList>
    </citation>
    <scope>NUCLEOTIDE SEQUENCE</scope>
    <source>
        <strain evidence="1">12Hb</strain>
    </source>
</reference>
<evidence type="ECO:0000313" key="2">
    <source>
        <dbReference type="Proteomes" id="UP000466442"/>
    </source>
</evidence>
<gene>
    <name evidence="1" type="ORF">GE061_006187</name>
</gene>
<organism evidence="1 2">
    <name type="scientific">Apolygus lucorum</name>
    <name type="common">Small green plant bug</name>
    <name type="synonym">Lygocoris lucorum</name>
    <dbReference type="NCBI Taxonomy" id="248454"/>
    <lineage>
        <taxon>Eukaryota</taxon>
        <taxon>Metazoa</taxon>
        <taxon>Ecdysozoa</taxon>
        <taxon>Arthropoda</taxon>
        <taxon>Hexapoda</taxon>
        <taxon>Insecta</taxon>
        <taxon>Pterygota</taxon>
        <taxon>Neoptera</taxon>
        <taxon>Paraneoptera</taxon>
        <taxon>Hemiptera</taxon>
        <taxon>Heteroptera</taxon>
        <taxon>Panheteroptera</taxon>
        <taxon>Cimicomorpha</taxon>
        <taxon>Miridae</taxon>
        <taxon>Mirini</taxon>
        <taxon>Apolygus</taxon>
    </lineage>
</organism>
<protein>
    <submittedName>
        <fullName evidence="1">Uncharacterized protein</fullName>
    </submittedName>
</protein>
<dbReference type="Proteomes" id="UP000466442">
    <property type="component" value="Unassembled WGS sequence"/>
</dbReference>